<evidence type="ECO:0000313" key="1">
    <source>
        <dbReference type="EMBL" id="MDT8976493.1"/>
    </source>
</evidence>
<dbReference type="InterPro" id="IPR011993">
    <property type="entry name" value="PH-like_dom_sf"/>
</dbReference>
<organism evidence="1 2">
    <name type="scientific">Paenibacillus suaedae</name>
    <dbReference type="NCBI Taxonomy" id="3077233"/>
    <lineage>
        <taxon>Bacteria</taxon>
        <taxon>Bacillati</taxon>
        <taxon>Bacillota</taxon>
        <taxon>Bacilli</taxon>
        <taxon>Bacillales</taxon>
        <taxon>Paenibacillaceae</taxon>
        <taxon>Paenibacillus</taxon>
    </lineage>
</organism>
<reference evidence="2" key="1">
    <citation type="submission" date="2023-09" db="EMBL/GenBank/DDBJ databases">
        <title>Paenibacillus sp. chi10 Genome sequencing and assembly.</title>
        <authorList>
            <person name="Kim I."/>
        </authorList>
    </citation>
    <scope>NUCLEOTIDE SEQUENCE [LARGE SCALE GENOMIC DNA]</scope>
    <source>
        <strain evidence="2">chi10</strain>
    </source>
</reference>
<dbReference type="EMBL" id="JAVYAA010000002">
    <property type="protein sequence ID" value="MDT8976493.1"/>
    <property type="molecule type" value="Genomic_DNA"/>
</dbReference>
<accession>A0AAJ2JYA7</accession>
<dbReference type="AlphaFoldDB" id="A0AAJ2JYA7"/>
<dbReference type="Proteomes" id="UP001250538">
    <property type="component" value="Unassembled WGS sequence"/>
</dbReference>
<sequence>MKHNAQFTVYEGQVNYIISSMEQAVGKLQITEESIKFKSYKVTMIQESFEIRRTDIKKVEKKKTMYIMQNKLKIYLKSGKDYTITTWEQEKIYNILTKDDKGKEQLKVYQGS</sequence>
<proteinExistence type="predicted"/>
<gene>
    <name evidence="1" type="ORF">RQP50_09595</name>
</gene>
<protein>
    <submittedName>
        <fullName evidence="1">Uncharacterized protein</fullName>
    </submittedName>
</protein>
<keyword evidence="2" id="KW-1185">Reference proteome</keyword>
<comment type="caution">
    <text evidence="1">The sequence shown here is derived from an EMBL/GenBank/DDBJ whole genome shotgun (WGS) entry which is preliminary data.</text>
</comment>
<evidence type="ECO:0000313" key="2">
    <source>
        <dbReference type="Proteomes" id="UP001250538"/>
    </source>
</evidence>
<dbReference type="RefSeq" id="WP_315745099.1">
    <property type="nucleotide sequence ID" value="NZ_JAVYAA010000002.1"/>
</dbReference>
<dbReference type="Gene3D" id="2.30.29.30">
    <property type="entry name" value="Pleckstrin-homology domain (PH domain)/Phosphotyrosine-binding domain (PTB)"/>
    <property type="match status" value="1"/>
</dbReference>
<name>A0AAJ2JYA7_9BACL</name>